<dbReference type="InterPro" id="IPR035892">
    <property type="entry name" value="C2_domain_sf"/>
</dbReference>
<sequence length="300" mass="32652">MAETRILEINLISAQNLKIPNSAKMRRIHTYAIAYIDPSAKLRTSLDTVGGENPTWNEKFIFRVSPHFIYGDTSAVQFEIYATGYIRDYLVGNVRFLLSSSTLTSAKTGAVIGTPAFSAVHIRRPSGRVHGVLNIAATVYESSDFAAFSGMSAVCFRDLIGEKENEDVAKSKRRERRMSWHLSRDGSKRSERSEKSEKSSGGDSCEFPRCDSVEFSDGNDSTTSSSTTSSVTAGALKELNGARSGNLAGKKESNLAGKKEGKSDGGGLMCGLMLQRRFSFCPSDQNLLALAGFHGRKFNG</sequence>
<dbReference type="CDD" id="cd04051">
    <property type="entry name" value="C2_SRC2_like"/>
    <property type="match status" value="1"/>
</dbReference>
<feature type="region of interest" description="Disordered" evidence="1">
    <location>
        <begin position="242"/>
        <end position="263"/>
    </location>
</feature>
<feature type="compositionally biased region" description="Basic and acidic residues" evidence="1">
    <location>
        <begin position="182"/>
        <end position="205"/>
    </location>
</feature>
<feature type="region of interest" description="Disordered" evidence="1">
    <location>
        <begin position="167"/>
        <end position="205"/>
    </location>
</feature>
<organism evidence="3 4">
    <name type="scientific">Artemisia annua</name>
    <name type="common">Sweet wormwood</name>
    <dbReference type="NCBI Taxonomy" id="35608"/>
    <lineage>
        <taxon>Eukaryota</taxon>
        <taxon>Viridiplantae</taxon>
        <taxon>Streptophyta</taxon>
        <taxon>Embryophyta</taxon>
        <taxon>Tracheophyta</taxon>
        <taxon>Spermatophyta</taxon>
        <taxon>Magnoliopsida</taxon>
        <taxon>eudicotyledons</taxon>
        <taxon>Gunneridae</taxon>
        <taxon>Pentapetalae</taxon>
        <taxon>asterids</taxon>
        <taxon>campanulids</taxon>
        <taxon>Asterales</taxon>
        <taxon>Asteraceae</taxon>
        <taxon>Asteroideae</taxon>
        <taxon>Anthemideae</taxon>
        <taxon>Artemisiinae</taxon>
        <taxon>Artemisia</taxon>
    </lineage>
</organism>
<evidence type="ECO:0000256" key="1">
    <source>
        <dbReference type="SAM" id="MobiDB-lite"/>
    </source>
</evidence>
<dbReference type="AlphaFoldDB" id="A0A2U1PYF9"/>
<reference evidence="3 4" key="1">
    <citation type="journal article" date="2018" name="Mol. Plant">
        <title>The genome of Artemisia annua provides insight into the evolution of Asteraceae family and artemisinin biosynthesis.</title>
        <authorList>
            <person name="Shen Q."/>
            <person name="Zhang L."/>
            <person name="Liao Z."/>
            <person name="Wang S."/>
            <person name="Yan T."/>
            <person name="Shi P."/>
            <person name="Liu M."/>
            <person name="Fu X."/>
            <person name="Pan Q."/>
            <person name="Wang Y."/>
            <person name="Lv Z."/>
            <person name="Lu X."/>
            <person name="Zhang F."/>
            <person name="Jiang W."/>
            <person name="Ma Y."/>
            <person name="Chen M."/>
            <person name="Hao X."/>
            <person name="Li L."/>
            <person name="Tang Y."/>
            <person name="Lv G."/>
            <person name="Zhou Y."/>
            <person name="Sun X."/>
            <person name="Brodelius P.E."/>
            <person name="Rose J.K.C."/>
            <person name="Tang K."/>
        </authorList>
    </citation>
    <scope>NUCLEOTIDE SEQUENCE [LARGE SCALE GENOMIC DNA]</scope>
    <source>
        <strain evidence="4">cv. Huhao1</strain>
        <tissue evidence="3">Leaf</tissue>
    </source>
</reference>
<dbReference type="Gene3D" id="2.60.40.150">
    <property type="entry name" value="C2 domain"/>
    <property type="match status" value="1"/>
</dbReference>
<evidence type="ECO:0000313" key="4">
    <source>
        <dbReference type="Proteomes" id="UP000245207"/>
    </source>
</evidence>
<dbReference type="PANTHER" id="PTHR32246">
    <property type="entry name" value="INGRESSION PROTEIN FIC1"/>
    <property type="match status" value="1"/>
</dbReference>
<evidence type="ECO:0000313" key="3">
    <source>
        <dbReference type="EMBL" id="PWA90766.1"/>
    </source>
</evidence>
<accession>A0A2U1PYF9</accession>
<dbReference type="PANTHER" id="PTHR32246:SF69">
    <property type="entry name" value="CALCIUM-DEPENDENT LIPID-BINDING (CALB DOMAIN) FAMILY PROTEIN"/>
    <property type="match status" value="1"/>
</dbReference>
<comment type="caution">
    <text evidence="3">The sequence shown here is derived from an EMBL/GenBank/DDBJ whole genome shotgun (WGS) entry which is preliminary data.</text>
</comment>
<feature type="compositionally biased region" description="Basic and acidic residues" evidence="1">
    <location>
        <begin position="249"/>
        <end position="263"/>
    </location>
</feature>
<dbReference type="SMART" id="SM00239">
    <property type="entry name" value="C2"/>
    <property type="match status" value="1"/>
</dbReference>
<dbReference type="SUPFAM" id="SSF49562">
    <property type="entry name" value="C2 domain (Calcium/lipid-binding domain, CaLB)"/>
    <property type="match status" value="1"/>
</dbReference>
<dbReference type="EMBL" id="PKPP01000602">
    <property type="protein sequence ID" value="PWA90766.1"/>
    <property type="molecule type" value="Genomic_DNA"/>
</dbReference>
<gene>
    <name evidence="3" type="ORF">CTI12_AA090060</name>
</gene>
<dbReference type="Pfam" id="PF00168">
    <property type="entry name" value="C2"/>
    <property type="match status" value="1"/>
</dbReference>
<proteinExistence type="predicted"/>
<dbReference type="Proteomes" id="UP000245207">
    <property type="component" value="Unassembled WGS sequence"/>
</dbReference>
<name>A0A2U1PYF9_ARTAN</name>
<dbReference type="InterPro" id="IPR044750">
    <property type="entry name" value="C2_SRC2/BAP"/>
</dbReference>
<dbReference type="PROSITE" id="PS50004">
    <property type="entry name" value="C2"/>
    <property type="match status" value="1"/>
</dbReference>
<keyword evidence="4" id="KW-1185">Reference proteome</keyword>
<dbReference type="OrthoDB" id="1909968at2759"/>
<dbReference type="GO" id="GO:0006952">
    <property type="term" value="P:defense response"/>
    <property type="evidence" value="ECO:0007669"/>
    <property type="project" value="InterPro"/>
</dbReference>
<feature type="domain" description="C2" evidence="2">
    <location>
        <begin position="1"/>
        <end position="113"/>
    </location>
</feature>
<protein>
    <submittedName>
        <fullName evidence="3">C2 calcium-dependent membrane targeting</fullName>
    </submittedName>
</protein>
<evidence type="ECO:0000259" key="2">
    <source>
        <dbReference type="PROSITE" id="PS50004"/>
    </source>
</evidence>
<dbReference type="STRING" id="35608.A0A2U1PYF9"/>
<dbReference type="InterPro" id="IPR000008">
    <property type="entry name" value="C2_dom"/>
</dbReference>